<dbReference type="InterPro" id="IPR009057">
    <property type="entry name" value="Homeodomain-like_sf"/>
</dbReference>
<comment type="caution">
    <text evidence="5">The sequence shown here is derived from an EMBL/GenBank/DDBJ whole genome shotgun (WGS) entry which is preliminary data.</text>
</comment>
<keyword evidence="3" id="KW-0804">Transcription</keyword>
<dbReference type="Pfam" id="PF14525">
    <property type="entry name" value="AraC_binding_2"/>
    <property type="match status" value="1"/>
</dbReference>
<evidence type="ECO:0000313" key="6">
    <source>
        <dbReference type="Proteomes" id="UP000245765"/>
    </source>
</evidence>
<dbReference type="SMART" id="SM00342">
    <property type="entry name" value="HTH_ARAC"/>
    <property type="match status" value="1"/>
</dbReference>
<sequence>MHLLRRYPFVVTRSVASAPRDASLFAERVEAYEVLNDPRRYHVAVNAVQLDGIRLVALRTTGHRARFADHENFGIVVAHRGGLLIDDGRGPTEVSGDDAALWQPGRRITSIPGPYLGLGLRVPIARLAAHVSRNPEDGARLDGAWPARPAPRLVRALRQAVREFDAPEGLNPASAAARGMARLLLDILADEFASIAAARRGPVPGSGIVHVRRAEAALRERLERPVSILELAGELGISTRSLQAGFRQHRGTTPRSFLANCRLEAVRERLLNARPGETVTVIAHDCGVMHPGRFAASYRLRYGEAPSATLGRAQRRG</sequence>
<keyword evidence="2" id="KW-0238">DNA-binding</keyword>
<dbReference type="InterPro" id="IPR018062">
    <property type="entry name" value="HTH_AraC-typ_CS"/>
</dbReference>
<dbReference type="AlphaFoldDB" id="A0A317FBL0"/>
<feature type="domain" description="HTH araC/xylS-type" evidence="4">
    <location>
        <begin position="212"/>
        <end position="312"/>
    </location>
</feature>
<organism evidence="5 6">
    <name type="scientific">Falsiroseomonas bella</name>
    <dbReference type="NCBI Taxonomy" id="2184016"/>
    <lineage>
        <taxon>Bacteria</taxon>
        <taxon>Pseudomonadati</taxon>
        <taxon>Pseudomonadota</taxon>
        <taxon>Alphaproteobacteria</taxon>
        <taxon>Acetobacterales</taxon>
        <taxon>Roseomonadaceae</taxon>
        <taxon>Falsiroseomonas</taxon>
    </lineage>
</organism>
<evidence type="ECO:0000256" key="2">
    <source>
        <dbReference type="ARBA" id="ARBA00023125"/>
    </source>
</evidence>
<dbReference type="RefSeq" id="WP_109871686.1">
    <property type="nucleotide sequence ID" value="NZ_QGNA01000004.1"/>
</dbReference>
<protein>
    <recommendedName>
        <fullName evidence="4">HTH araC/xylS-type domain-containing protein</fullName>
    </recommendedName>
</protein>
<dbReference type="EMBL" id="QGNA01000004">
    <property type="protein sequence ID" value="PWS35319.1"/>
    <property type="molecule type" value="Genomic_DNA"/>
</dbReference>
<dbReference type="PROSITE" id="PS00041">
    <property type="entry name" value="HTH_ARAC_FAMILY_1"/>
    <property type="match status" value="1"/>
</dbReference>
<accession>A0A317FBL0</accession>
<evidence type="ECO:0000256" key="3">
    <source>
        <dbReference type="ARBA" id="ARBA00023163"/>
    </source>
</evidence>
<evidence type="ECO:0000259" key="4">
    <source>
        <dbReference type="PROSITE" id="PS01124"/>
    </source>
</evidence>
<dbReference type="Gene3D" id="1.10.10.60">
    <property type="entry name" value="Homeodomain-like"/>
    <property type="match status" value="1"/>
</dbReference>
<dbReference type="GO" id="GO:0043565">
    <property type="term" value="F:sequence-specific DNA binding"/>
    <property type="evidence" value="ECO:0007669"/>
    <property type="project" value="InterPro"/>
</dbReference>
<dbReference type="InterPro" id="IPR035418">
    <property type="entry name" value="AraC-bd_2"/>
</dbReference>
<keyword evidence="1" id="KW-0805">Transcription regulation</keyword>
<dbReference type="GO" id="GO:0003700">
    <property type="term" value="F:DNA-binding transcription factor activity"/>
    <property type="evidence" value="ECO:0007669"/>
    <property type="project" value="InterPro"/>
</dbReference>
<dbReference type="OrthoDB" id="9806208at2"/>
<dbReference type="Pfam" id="PF12833">
    <property type="entry name" value="HTH_18"/>
    <property type="match status" value="1"/>
</dbReference>
<gene>
    <name evidence="5" type="ORF">DFH01_16930</name>
</gene>
<keyword evidence="6" id="KW-1185">Reference proteome</keyword>
<evidence type="ECO:0000256" key="1">
    <source>
        <dbReference type="ARBA" id="ARBA00023015"/>
    </source>
</evidence>
<evidence type="ECO:0000313" key="5">
    <source>
        <dbReference type="EMBL" id="PWS35319.1"/>
    </source>
</evidence>
<reference evidence="6" key="1">
    <citation type="submission" date="2018-05" db="EMBL/GenBank/DDBJ databases">
        <authorList>
            <person name="Du Z."/>
            <person name="Wang X."/>
        </authorList>
    </citation>
    <scope>NUCLEOTIDE SEQUENCE [LARGE SCALE GENOMIC DNA]</scope>
    <source>
        <strain evidence="6">CQN31</strain>
    </source>
</reference>
<dbReference type="SUPFAM" id="SSF46689">
    <property type="entry name" value="Homeodomain-like"/>
    <property type="match status" value="1"/>
</dbReference>
<dbReference type="Proteomes" id="UP000245765">
    <property type="component" value="Unassembled WGS sequence"/>
</dbReference>
<dbReference type="PROSITE" id="PS01124">
    <property type="entry name" value="HTH_ARAC_FAMILY_2"/>
    <property type="match status" value="1"/>
</dbReference>
<proteinExistence type="predicted"/>
<dbReference type="InterPro" id="IPR018060">
    <property type="entry name" value="HTH_AraC"/>
</dbReference>
<dbReference type="InterPro" id="IPR050204">
    <property type="entry name" value="AraC_XylS_family_regulators"/>
</dbReference>
<dbReference type="PANTHER" id="PTHR46796">
    <property type="entry name" value="HTH-TYPE TRANSCRIPTIONAL ACTIVATOR RHAS-RELATED"/>
    <property type="match status" value="1"/>
</dbReference>
<name>A0A317FBL0_9PROT</name>